<protein>
    <submittedName>
        <fullName evidence="2">Uncharacterized protein</fullName>
    </submittedName>
</protein>
<comment type="caution">
    <text evidence="2">The sequence shown here is derived from an EMBL/GenBank/DDBJ whole genome shotgun (WGS) entry which is preliminary data.</text>
</comment>
<name>A0A3D8PSH1_9BACI</name>
<proteinExistence type="predicted"/>
<accession>A0A3D8PSH1</accession>
<keyword evidence="1" id="KW-0812">Transmembrane</keyword>
<dbReference type="Proteomes" id="UP000257143">
    <property type="component" value="Unassembled WGS sequence"/>
</dbReference>
<feature type="transmembrane region" description="Helical" evidence="1">
    <location>
        <begin position="6"/>
        <end position="25"/>
    </location>
</feature>
<keyword evidence="1" id="KW-1133">Transmembrane helix</keyword>
<dbReference type="EMBL" id="PIOC01000017">
    <property type="protein sequence ID" value="RDW18507.1"/>
    <property type="molecule type" value="Genomic_DNA"/>
</dbReference>
<keyword evidence="3" id="KW-1185">Reference proteome</keyword>
<evidence type="ECO:0000256" key="1">
    <source>
        <dbReference type="SAM" id="Phobius"/>
    </source>
</evidence>
<sequence length="78" mass="8966">MDLIGLLNLGSLIFGLIVWVFPGINLSKYEKPNNRNWFAFTVISVSACTISLYFQIYSTYTIKLNVVTLIVYRNRTVK</sequence>
<keyword evidence="1" id="KW-0472">Membrane</keyword>
<feature type="transmembrane region" description="Helical" evidence="1">
    <location>
        <begin position="37"/>
        <end position="56"/>
    </location>
</feature>
<evidence type="ECO:0000313" key="2">
    <source>
        <dbReference type="EMBL" id="RDW18507.1"/>
    </source>
</evidence>
<organism evidence="2 3">
    <name type="scientific">Oceanobacillus arenosus</name>
    <dbReference type="NCBI Taxonomy" id="1229153"/>
    <lineage>
        <taxon>Bacteria</taxon>
        <taxon>Bacillati</taxon>
        <taxon>Bacillota</taxon>
        <taxon>Bacilli</taxon>
        <taxon>Bacillales</taxon>
        <taxon>Bacillaceae</taxon>
        <taxon>Oceanobacillus</taxon>
    </lineage>
</organism>
<dbReference type="OrthoDB" id="1758157at2"/>
<dbReference type="AlphaFoldDB" id="A0A3D8PSH1"/>
<reference evidence="3" key="1">
    <citation type="submission" date="2017-11" db="EMBL/GenBank/DDBJ databases">
        <authorList>
            <person name="Zhu W."/>
        </authorList>
    </citation>
    <scope>NUCLEOTIDE SEQUENCE [LARGE SCALE GENOMIC DNA]</scope>
    <source>
        <strain evidence="3">CAU 1183</strain>
    </source>
</reference>
<gene>
    <name evidence="2" type="ORF">CWR48_11540</name>
</gene>
<evidence type="ECO:0000313" key="3">
    <source>
        <dbReference type="Proteomes" id="UP000257143"/>
    </source>
</evidence>